<evidence type="ECO:0000313" key="3">
    <source>
        <dbReference type="Proteomes" id="UP001218218"/>
    </source>
</evidence>
<organism evidence="2 3">
    <name type="scientific">Mycena albidolilacea</name>
    <dbReference type="NCBI Taxonomy" id="1033008"/>
    <lineage>
        <taxon>Eukaryota</taxon>
        <taxon>Fungi</taxon>
        <taxon>Dikarya</taxon>
        <taxon>Basidiomycota</taxon>
        <taxon>Agaricomycotina</taxon>
        <taxon>Agaricomycetes</taxon>
        <taxon>Agaricomycetidae</taxon>
        <taxon>Agaricales</taxon>
        <taxon>Marasmiineae</taxon>
        <taxon>Mycenaceae</taxon>
        <taxon>Mycena</taxon>
    </lineage>
</organism>
<keyword evidence="3" id="KW-1185">Reference proteome</keyword>
<feature type="region of interest" description="Disordered" evidence="1">
    <location>
        <begin position="1"/>
        <end position="36"/>
    </location>
</feature>
<evidence type="ECO:0000313" key="2">
    <source>
        <dbReference type="EMBL" id="KAJ7364891.1"/>
    </source>
</evidence>
<feature type="compositionally biased region" description="Basic and acidic residues" evidence="1">
    <location>
        <begin position="12"/>
        <end position="22"/>
    </location>
</feature>
<sequence>MPPRFIIQDQGTIRETRDDSPIRPRKRQRTDSAIDTGGYSDGDCLVSVGPVVDDPEFYRHEAAADCVVRVGSTRFKVKGSLLSKASPVLQDILARHLGATRRPDAALVIIADADEFRALLWALHASPEEIAAQPRDHADLDRLLLIAAISRQYRCAALESWASSALLRTITTNAPFTASLPSTSFKALIDTAVRTHNDALLQSTITAWSARLRAGSAPCVPAILTADAHELDGLRGVAYYHHIQAMLAWQEGTGVTRRGAIAQMHADTKLSNAQVMRLLAGHWSLVSLWERLRRAPPTFECECAGGGEKNRRCVKGFAGAWDAATASKRITAMSSASVLALLATMREVLAADAELSNNMPTGCRAKALEAVRVQAGVFEDGLPDHFFGWL</sequence>
<accession>A0AAD7AQ33</accession>
<gene>
    <name evidence="2" type="ORF">DFH08DRAFT_731439</name>
</gene>
<dbReference type="InterPro" id="IPR011333">
    <property type="entry name" value="SKP1/BTB/POZ_sf"/>
</dbReference>
<name>A0AAD7AQ33_9AGAR</name>
<comment type="caution">
    <text evidence="2">The sequence shown here is derived from an EMBL/GenBank/DDBJ whole genome shotgun (WGS) entry which is preliminary data.</text>
</comment>
<reference evidence="2" key="1">
    <citation type="submission" date="2023-03" db="EMBL/GenBank/DDBJ databases">
        <title>Massive genome expansion in bonnet fungi (Mycena s.s.) driven by repeated elements and novel gene families across ecological guilds.</title>
        <authorList>
            <consortium name="Lawrence Berkeley National Laboratory"/>
            <person name="Harder C.B."/>
            <person name="Miyauchi S."/>
            <person name="Viragh M."/>
            <person name="Kuo A."/>
            <person name="Thoen E."/>
            <person name="Andreopoulos B."/>
            <person name="Lu D."/>
            <person name="Skrede I."/>
            <person name="Drula E."/>
            <person name="Henrissat B."/>
            <person name="Morin E."/>
            <person name="Kohler A."/>
            <person name="Barry K."/>
            <person name="LaButti K."/>
            <person name="Morin E."/>
            <person name="Salamov A."/>
            <person name="Lipzen A."/>
            <person name="Mereny Z."/>
            <person name="Hegedus B."/>
            <person name="Baldrian P."/>
            <person name="Stursova M."/>
            <person name="Weitz H."/>
            <person name="Taylor A."/>
            <person name="Grigoriev I.V."/>
            <person name="Nagy L.G."/>
            <person name="Martin F."/>
            <person name="Kauserud H."/>
        </authorList>
    </citation>
    <scope>NUCLEOTIDE SEQUENCE</scope>
    <source>
        <strain evidence="2">CBHHK002</strain>
    </source>
</reference>
<protein>
    <recommendedName>
        <fullName evidence="4">BTB domain-containing protein</fullName>
    </recommendedName>
</protein>
<proteinExistence type="predicted"/>
<dbReference type="EMBL" id="JARIHO010000003">
    <property type="protein sequence ID" value="KAJ7364891.1"/>
    <property type="molecule type" value="Genomic_DNA"/>
</dbReference>
<evidence type="ECO:0008006" key="4">
    <source>
        <dbReference type="Google" id="ProtNLM"/>
    </source>
</evidence>
<dbReference type="Gene3D" id="3.30.710.10">
    <property type="entry name" value="Potassium Channel Kv1.1, Chain A"/>
    <property type="match status" value="1"/>
</dbReference>
<dbReference type="Proteomes" id="UP001218218">
    <property type="component" value="Unassembled WGS sequence"/>
</dbReference>
<dbReference type="AlphaFoldDB" id="A0AAD7AQ33"/>
<evidence type="ECO:0000256" key="1">
    <source>
        <dbReference type="SAM" id="MobiDB-lite"/>
    </source>
</evidence>